<reference evidence="6 7" key="1">
    <citation type="submission" date="2019-05" db="EMBL/GenBank/DDBJ databases">
        <title>The Complete Genome Sequence of the n-alkane-degrading Desulfoglaeba alkanexedens ALDC reveals multiple alkylsuccinate synthase gene clusters.</title>
        <authorList>
            <person name="Callaghan A.V."/>
            <person name="Davidova I.A."/>
            <person name="Duncan K.E."/>
            <person name="Morris B."/>
            <person name="McInerney M.J."/>
        </authorList>
    </citation>
    <scope>NUCLEOTIDE SEQUENCE [LARGE SCALE GENOMIC DNA]</scope>
    <source>
        <strain evidence="6 7">ALDC</strain>
    </source>
</reference>
<dbReference type="KEGG" id="dax:FDQ92_11225"/>
<protein>
    <recommendedName>
        <fullName evidence="5">Flagellar P-ring protein</fullName>
    </recommendedName>
    <alternativeName>
        <fullName evidence="5">Basal body P-ring protein</fullName>
    </alternativeName>
</protein>
<dbReference type="NCBIfam" id="NF003676">
    <property type="entry name" value="PRK05303.1"/>
    <property type="match status" value="1"/>
</dbReference>
<dbReference type="InterPro" id="IPR001782">
    <property type="entry name" value="Flag_FlgI"/>
</dbReference>
<keyword evidence="4 5" id="KW-0975">Bacterial flagellum</keyword>
<comment type="subunit">
    <text evidence="5">The basal body constitutes a major portion of the flagellar organelle and consists of four rings (L,P,S, and M) mounted on a central rod.</text>
</comment>
<sequence length="369" mass="38646">MKIIRFILLVWTLGLGLFCAGPHADGARIKDIAYFMGTRSNPLFGYGLVIGLNGTGDNNKTQFTTSTLANFLDRMGIHVDPDQLRVNNVAAVMVTAKLPPFARVGNRVDVQVSSIGDAQSLEGGTLLLTPLQGPDGEVYAAAQGPLTTGGFSVGGATGSTVQMNHPTVGIVSGGATVEKEFTVSYEGLDRLDLVLREPDFSTAGTAADTINLSMGGNYASALDARTVRIDVPPSYRENIVAMIRRVENLDVIPDTIARVVINERTGTIVMGENVKISPVAIAHGNLTVQITEQPAVSQPLPFSGGATAVVPQTAIEVQEGKGALTLVQGATIGQVIQGLNAIGATPRDIITILQTIRAAGALHAELEII</sequence>
<gene>
    <name evidence="5" type="primary">flgI</name>
    <name evidence="6" type="ORF">FDQ92_11225</name>
</gene>
<comment type="function">
    <text evidence="1 5">Assembles around the rod to form the L-ring and probably protects the motor/basal body from shearing forces during rotation.</text>
</comment>
<dbReference type="PANTHER" id="PTHR30381">
    <property type="entry name" value="FLAGELLAR P-RING PERIPLASMIC PROTEIN FLGI"/>
    <property type="match status" value="1"/>
</dbReference>
<comment type="subcellular location">
    <subcellularLocation>
        <location evidence="2 5">Bacterial flagellum basal body</location>
    </subcellularLocation>
</comment>
<dbReference type="Pfam" id="PF02119">
    <property type="entry name" value="FlgI"/>
    <property type="match status" value="1"/>
</dbReference>
<dbReference type="PANTHER" id="PTHR30381:SF0">
    <property type="entry name" value="FLAGELLAR P-RING PROTEIN"/>
    <property type="match status" value="1"/>
</dbReference>
<dbReference type="EMBL" id="CP040098">
    <property type="protein sequence ID" value="QCQ22691.1"/>
    <property type="molecule type" value="Genomic_DNA"/>
</dbReference>
<keyword evidence="6" id="KW-0969">Cilium</keyword>
<evidence type="ECO:0000313" key="7">
    <source>
        <dbReference type="Proteomes" id="UP000298602"/>
    </source>
</evidence>
<keyword evidence="3" id="KW-0732">Signal</keyword>
<dbReference type="OrthoDB" id="9786431at2"/>
<dbReference type="HAMAP" id="MF_00416">
    <property type="entry name" value="FlgI"/>
    <property type="match status" value="1"/>
</dbReference>
<evidence type="ECO:0000256" key="5">
    <source>
        <dbReference type="HAMAP-Rule" id="MF_00416"/>
    </source>
</evidence>
<keyword evidence="6" id="KW-0282">Flagellum</keyword>
<reference evidence="6 7" key="2">
    <citation type="submission" date="2019-05" db="EMBL/GenBank/DDBJ databases">
        <authorList>
            <person name="Suflita J.M."/>
            <person name="Marks C.R."/>
        </authorList>
    </citation>
    <scope>NUCLEOTIDE SEQUENCE [LARGE SCALE GENOMIC DNA]</scope>
    <source>
        <strain evidence="6 7">ALDC</strain>
    </source>
</reference>
<keyword evidence="6" id="KW-0966">Cell projection</keyword>
<dbReference type="Proteomes" id="UP000298602">
    <property type="component" value="Chromosome"/>
</dbReference>
<proteinExistence type="inferred from homology"/>
<accession>A0A4V1ERS8</accession>
<dbReference type="GO" id="GO:0009428">
    <property type="term" value="C:bacterial-type flagellum basal body, distal rod, P ring"/>
    <property type="evidence" value="ECO:0007669"/>
    <property type="project" value="InterPro"/>
</dbReference>
<keyword evidence="7" id="KW-1185">Reference proteome</keyword>
<organism evidence="6 7">
    <name type="scientific">Desulfoglaeba alkanexedens ALDC</name>
    <dbReference type="NCBI Taxonomy" id="980445"/>
    <lineage>
        <taxon>Bacteria</taxon>
        <taxon>Pseudomonadati</taxon>
        <taxon>Thermodesulfobacteriota</taxon>
        <taxon>Syntrophobacteria</taxon>
        <taxon>Syntrophobacterales</taxon>
        <taxon>Syntrophobacteraceae</taxon>
        <taxon>Desulfoglaeba</taxon>
    </lineage>
</organism>
<evidence type="ECO:0000256" key="3">
    <source>
        <dbReference type="ARBA" id="ARBA00022729"/>
    </source>
</evidence>
<comment type="similarity">
    <text evidence="5">Belongs to the FlgI family.</text>
</comment>
<name>A0A4V1ERS8_9BACT</name>
<evidence type="ECO:0000256" key="2">
    <source>
        <dbReference type="ARBA" id="ARBA00004117"/>
    </source>
</evidence>
<dbReference type="PRINTS" id="PR01010">
    <property type="entry name" value="FLGPRINGFLGI"/>
</dbReference>
<evidence type="ECO:0000256" key="1">
    <source>
        <dbReference type="ARBA" id="ARBA00002591"/>
    </source>
</evidence>
<dbReference type="GO" id="GO:0071973">
    <property type="term" value="P:bacterial-type flagellum-dependent cell motility"/>
    <property type="evidence" value="ECO:0007669"/>
    <property type="project" value="InterPro"/>
</dbReference>
<dbReference type="RefSeq" id="WP_137424975.1">
    <property type="nucleotide sequence ID" value="NZ_CP040098.1"/>
</dbReference>
<evidence type="ECO:0000256" key="4">
    <source>
        <dbReference type="ARBA" id="ARBA00023143"/>
    </source>
</evidence>
<dbReference type="AlphaFoldDB" id="A0A4V1ERS8"/>
<dbReference type="GO" id="GO:0030288">
    <property type="term" value="C:outer membrane-bounded periplasmic space"/>
    <property type="evidence" value="ECO:0007669"/>
    <property type="project" value="InterPro"/>
</dbReference>
<dbReference type="GO" id="GO:0005198">
    <property type="term" value="F:structural molecule activity"/>
    <property type="evidence" value="ECO:0007669"/>
    <property type="project" value="InterPro"/>
</dbReference>
<evidence type="ECO:0000313" key="6">
    <source>
        <dbReference type="EMBL" id="QCQ22691.1"/>
    </source>
</evidence>